<accession>A0A094SNX4</accession>
<dbReference type="AlphaFoldDB" id="A0A094SNX4"/>
<dbReference type="Pfam" id="PF01478">
    <property type="entry name" value="Peptidase_A24"/>
    <property type="match status" value="1"/>
</dbReference>
<evidence type="ECO:0000256" key="1">
    <source>
        <dbReference type="SAM" id="Phobius"/>
    </source>
</evidence>
<feature type="domain" description="Prepilin type IV endopeptidase peptidase" evidence="2">
    <location>
        <begin position="4"/>
        <end position="104"/>
    </location>
</feature>
<keyword evidence="1" id="KW-0472">Membrane</keyword>
<protein>
    <recommendedName>
        <fullName evidence="2">Prepilin type IV endopeptidase peptidase domain-containing protein</fullName>
    </recommendedName>
</protein>
<name>A0A094SNX4_9ZZZZ</name>
<evidence type="ECO:0000313" key="3">
    <source>
        <dbReference type="EMBL" id="KGA20328.1"/>
    </source>
</evidence>
<keyword evidence="1" id="KW-0812">Transmembrane</keyword>
<sequence>MLLLILPSLIWMSASDLKSHRIPNKALIVLTCIALGNALINGHDWRSHVTAFLIIFVVTTSGWKFFGLGMGDVKLLGVLSLLLIPVNLSSYQIFTLTFAFAAIVHAAISSKGRFICDQAIPLAPSLSLATVLVHLI</sequence>
<comment type="caution">
    <text evidence="3">The sequence shown here is derived from an EMBL/GenBank/DDBJ whole genome shotgun (WGS) entry which is preliminary data.</text>
</comment>
<dbReference type="GO" id="GO:0016020">
    <property type="term" value="C:membrane"/>
    <property type="evidence" value="ECO:0007669"/>
    <property type="project" value="InterPro"/>
</dbReference>
<dbReference type="InterPro" id="IPR000045">
    <property type="entry name" value="Prepilin_IV_endopep_pep"/>
</dbReference>
<reference evidence="3" key="1">
    <citation type="submission" date="2014-05" db="EMBL/GenBank/DDBJ databases">
        <title>Key roles for freshwater Actinobacteria revealed by deep metagenomic sequencing.</title>
        <authorList>
            <person name="Ghai R."/>
            <person name="Mizuno C.M."/>
            <person name="Picazo A."/>
            <person name="Camacho A."/>
            <person name="Rodriguez-Valera F."/>
        </authorList>
    </citation>
    <scope>NUCLEOTIDE SEQUENCE</scope>
</reference>
<feature type="transmembrane region" description="Helical" evidence="1">
    <location>
        <begin position="25"/>
        <end position="42"/>
    </location>
</feature>
<feature type="transmembrane region" description="Helical" evidence="1">
    <location>
        <begin position="90"/>
        <end position="108"/>
    </location>
</feature>
<feature type="transmembrane region" description="Helical" evidence="1">
    <location>
        <begin position="49"/>
        <end position="70"/>
    </location>
</feature>
<evidence type="ECO:0000259" key="2">
    <source>
        <dbReference type="Pfam" id="PF01478"/>
    </source>
</evidence>
<keyword evidence="1" id="KW-1133">Transmembrane helix</keyword>
<dbReference type="Gene3D" id="1.20.120.1220">
    <property type="match status" value="1"/>
</dbReference>
<organism evidence="3">
    <name type="scientific">freshwater metagenome</name>
    <dbReference type="NCBI Taxonomy" id="449393"/>
    <lineage>
        <taxon>unclassified sequences</taxon>
        <taxon>metagenomes</taxon>
        <taxon>ecological metagenomes</taxon>
    </lineage>
</organism>
<proteinExistence type="predicted"/>
<gene>
    <name evidence="3" type="ORF">GM50_2510</name>
</gene>
<dbReference type="GO" id="GO:0004190">
    <property type="term" value="F:aspartic-type endopeptidase activity"/>
    <property type="evidence" value="ECO:0007669"/>
    <property type="project" value="InterPro"/>
</dbReference>
<dbReference type="EMBL" id="JNSK01000004">
    <property type="protein sequence ID" value="KGA20328.1"/>
    <property type="molecule type" value="Genomic_DNA"/>
</dbReference>